<dbReference type="Proteomes" id="UP000077755">
    <property type="component" value="Chromosome 4"/>
</dbReference>
<accession>A0AAF0WVZ9</accession>
<sequence length="224" mass="25316">MERAERERDTKRKRKERERDDDDEIPTSKTKDGGGETNPNPHKAKSCKGCLYYSSALKSHSSNPLCIGITRSLPQVPCNIVGKSELEANEKDKDFAYFKYGCVGYSVCSDRKGQRDVRDKKSELPACIGIEIHYNFNAHIIISMSVLPKQIHNLIPNLNNSRLPQPRTQKPTQSVGDEFLERQALFSRNAGVVANGVAKNLRKVGNQLKSTIDEVSYPYHRRPK</sequence>
<name>A0AAF0WVZ9_DAUCS</name>
<dbReference type="InterPro" id="IPR058517">
    <property type="entry name" value="DUF8204"/>
</dbReference>
<organism evidence="3 4">
    <name type="scientific">Daucus carota subsp. sativus</name>
    <name type="common">Carrot</name>
    <dbReference type="NCBI Taxonomy" id="79200"/>
    <lineage>
        <taxon>Eukaryota</taxon>
        <taxon>Viridiplantae</taxon>
        <taxon>Streptophyta</taxon>
        <taxon>Embryophyta</taxon>
        <taxon>Tracheophyta</taxon>
        <taxon>Spermatophyta</taxon>
        <taxon>Magnoliopsida</taxon>
        <taxon>eudicotyledons</taxon>
        <taxon>Gunneridae</taxon>
        <taxon>Pentapetalae</taxon>
        <taxon>asterids</taxon>
        <taxon>campanulids</taxon>
        <taxon>Apiales</taxon>
        <taxon>Apiaceae</taxon>
        <taxon>Apioideae</taxon>
        <taxon>Scandiceae</taxon>
        <taxon>Daucinae</taxon>
        <taxon>Daucus</taxon>
        <taxon>Daucus sect. Daucus</taxon>
    </lineage>
</organism>
<gene>
    <name evidence="3" type="ORF">DCAR_0414506</name>
</gene>
<reference evidence="3" key="1">
    <citation type="journal article" date="2016" name="Nat. Genet.">
        <title>A high-quality carrot genome assembly provides new insights into carotenoid accumulation and asterid genome evolution.</title>
        <authorList>
            <person name="Iorizzo M."/>
            <person name="Ellison S."/>
            <person name="Senalik D."/>
            <person name="Zeng P."/>
            <person name="Satapoomin P."/>
            <person name="Huang J."/>
            <person name="Bowman M."/>
            <person name="Iovene M."/>
            <person name="Sanseverino W."/>
            <person name="Cavagnaro P."/>
            <person name="Yildiz M."/>
            <person name="Macko-Podgorni A."/>
            <person name="Moranska E."/>
            <person name="Grzebelus E."/>
            <person name="Grzebelus D."/>
            <person name="Ashrafi H."/>
            <person name="Zheng Z."/>
            <person name="Cheng S."/>
            <person name="Spooner D."/>
            <person name="Van Deynze A."/>
            <person name="Simon P."/>
        </authorList>
    </citation>
    <scope>NUCLEOTIDE SEQUENCE</scope>
    <source>
        <tissue evidence="3">Leaf</tissue>
    </source>
</reference>
<reference evidence="3" key="2">
    <citation type="submission" date="2022-03" db="EMBL/GenBank/DDBJ databases">
        <title>Draft title - Genomic analysis of global carrot germplasm unveils the trajectory of domestication and the origin of high carotenoid orange carrot.</title>
        <authorList>
            <person name="Iorizzo M."/>
            <person name="Ellison S."/>
            <person name="Senalik D."/>
            <person name="Macko-Podgorni A."/>
            <person name="Grzebelus D."/>
            <person name="Bostan H."/>
            <person name="Rolling W."/>
            <person name="Curaba J."/>
            <person name="Simon P."/>
        </authorList>
    </citation>
    <scope>NUCLEOTIDE SEQUENCE</scope>
    <source>
        <tissue evidence="3">Leaf</tissue>
    </source>
</reference>
<feature type="compositionally biased region" description="Basic and acidic residues" evidence="1">
    <location>
        <begin position="1"/>
        <end position="10"/>
    </location>
</feature>
<evidence type="ECO:0000256" key="1">
    <source>
        <dbReference type="SAM" id="MobiDB-lite"/>
    </source>
</evidence>
<dbReference type="PANTHER" id="PTHR34566:SF2">
    <property type="entry name" value="ALTERED INHERITANCE OF MITOCHONDRIA PROTEIN"/>
    <property type="match status" value="1"/>
</dbReference>
<feature type="domain" description="DUF8204" evidence="2">
    <location>
        <begin position="43"/>
        <end position="132"/>
    </location>
</feature>
<evidence type="ECO:0000313" key="3">
    <source>
        <dbReference type="EMBL" id="WOG95200.1"/>
    </source>
</evidence>
<dbReference type="PANTHER" id="PTHR34566">
    <property type="entry name" value="ALTERED INHERITANCE OF MITOCHONDRIA PROTEIN"/>
    <property type="match status" value="1"/>
</dbReference>
<evidence type="ECO:0000259" key="2">
    <source>
        <dbReference type="Pfam" id="PF26631"/>
    </source>
</evidence>
<protein>
    <recommendedName>
        <fullName evidence="2">DUF8204 domain-containing protein</fullName>
    </recommendedName>
</protein>
<evidence type="ECO:0000313" key="4">
    <source>
        <dbReference type="Proteomes" id="UP000077755"/>
    </source>
</evidence>
<proteinExistence type="predicted"/>
<keyword evidence="4" id="KW-1185">Reference proteome</keyword>
<feature type="region of interest" description="Disordered" evidence="1">
    <location>
        <begin position="1"/>
        <end position="43"/>
    </location>
</feature>
<dbReference type="Pfam" id="PF26631">
    <property type="entry name" value="DUF8204"/>
    <property type="match status" value="1"/>
</dbReference>
<dbReference type="AlphaFoldDB" id="A0AAF0WVZ9"/>
<dbReference type="EMBL" id="CP093346">
    <property type="protein sequence ID" value="WOG95200.1"/>
    <property type="molecule type" value="Genomic_DNA"/>
</dbReference>